<dbReference type="GO" id="GO:0008168">
    <property type="term" value="F:methyltransferase activity"/>
    <property type="evidence" value="ECO:0007669"/>
    <property type="project" value="UniProtKB-KW"/>
</dbReference>
<dbReference type="PANTHER" id="PTHR36973:SF4">
    <property type="entry name" value="NODULATION PROTEIN"/>
    <property type="match status" value="1"/>
</dbReference>
<protein>
    <submittedName>
        <fullName evidence="2">FkbM family methyltransferase</fullName>
    </submittedName>
</protein>
<dbReference type="GO" id="GO:0032259">
    <property type="term" value="P:methylation"/>
    <property type="evidence" value="ECO:0007669"/>
    <property type="project" value="UniProtKB-KW"/>
</dbReference>
<dbReference type="PANTHER" id="PTHR36973">
    <property type="entry name" value="SLL1456 PROTEIN-RELATED"/>
    <property type="match status" value="1"/>
</dbReference>
<keyword evidence="3" id="KW-1185">Reference proteome</keyword>
<evidence type="ECO:0000313" key="3">
    <source>
        <dbReference type="Proteomes" id="UP001549145"/>
    </source>
</evidence>
<organism evidence="2 3">
    <name type="scientific">Methylobacterium goesingense</name>
    <dbReference type="NCBI Taxonomy" id="243690"/>
    <lineage>
        <taxon>Bacteria</taxon>
        <taxon>Pseudomonadati</taxon>
        <taxon>Pseudomonadota</taxon>
        <taxon>Alphaproteobacteria</taxon>
        <taxon>Hyphomicrobiales</taxon>
        <taxon>Methylobacteriaceae</taxon>
        <taxon>Methylobacterium</taxon>
    </lineage>
</organism>
<keyword evidence="2" id="KW-0808">Transferase</keyword>
<dbReference type="Pfam" id="PF05050">
    <property type="entry name" value="Methyltransf_21"/>
    <property type="match status" value="1"/>
</dbReference>
<dbReference type="InterPro" id="IPR029063">
    <property type="entry name" value="SAM-dependent_MTases_sf"/>
</dbReference>
<dbReference type="Proteomes" id="UP001549145">
    <property type="component" value="Unassembled WGS sequence"/>
</dbReference>
<feature type="domain" description="Methyltransferase FkbM" evidence="1">
    <location>
        <begin position="33"/>
        <end position="195"/>
    </location>
</feature>
<accession>A0ABV2L9H2</accession>
<dbReference type="Gene3D" id="3.40.50.150">
    <property type="entry name" value="Vaccinia Virus protein VP39"/>
    <property type="match status" value="1"/>
</dbReference>
<sequence length="212" mass="23687">MIIDNYLRSIKYKPNCIIHAGAHYAQEKDAYISLEPSTIVWIEGDPEIFSKLDKIIDVDSRQGPPRQICRQALLSDVDGKKVNFHRFNNLGASSSIFQATPLLTSNWPGVVETGSVDVLETTRLDSFLSSLEIKPEDVDVMVFDIQGSELLALNGSGEYLEKVKFIEVELSQEAIYVGAPLATDVDSFLQARGFVRQTDMIWHGDAVYSRSE</sequence>
<dbReference type="InterPro" id="IPR006342">
    <property type="entry name" value="FkbM_mtfrase"/>
</dbReference>
<dbReference type="EMBL" id="JBEPMM010000015">
    <property type="protein sequence ID" value="MET3694488.1"/>
    <property type="molecule type" value="Genomic_DNA"/>
</dbReference>
<proteinExistence type="predicted"/>
<name>A0ABV2L9H2_9HYPH</name>
<evidence type="ECO:0000259" key="1">
    <source>
        <dbReference type="Pfam" id="PF05050"/>
    </source>
</evidence>
<gene>
    <name evidence="2" type="ORF">ABID43_004050</name>
</gene>
<dbReference type="SUPFAM" id="SSF53335">
    <property type="entry name" value="S-adenosyl-L-methionine-dependent methyltransferases"/>
    <property type="match status" value="1"/>
</dbReference>
<dbReference type="RefSeq" id="WP_238278951.1">
    <property type="nucleotide sequence ID" value="NZ_BPQL01000047.1"/>
</dbReference>
<keyword evidence="2" id="KW-0489">Methyltransferase</keyword>
<dbReference type="InterPro" id="IPR053188">
    <property type="entry name" value="FkbM_Methyltransferase"/>
</dbReference>
<evidence type="ECO:0000313" key="2">
    <source>
        <dbReference type="EMBL" id="MET3694488.1"/>
    </source>
</evidence>
<reference evidence="2 3" key="1">
    <citation type="submission" date="2024-06" db="EMBL/GenBank/DDBJ databases">
        <title>Genomic Encyclopedia of Type Strains, Phase IV (KMG-IV): sequencing the most valuable type-strain genomes for metagenomic binning, comparative biology and taxonomic classification.</title>
        <authorList>
            <person name="Goeker M."/>
        </authorList>
    </citation>
    <scope>NUCLEOTIDE SEQUENCE [LARGE SCALE GENOMIC DNA]</scope>
    <source>
        <strain evidence="2 3">DSM 21331</strain>
    </source>
</reference>
<comment type="caution">
    <text evidence="2">The sequence shown here is derived from an EMBL/GenBank/DDBJ whole genome shotgun (WGS) entry which is preliminary data.</text>
</comment>